<comment type="caution">
    <text evidence="2">The sequence shown here is derived from an EMBL/GenBank/DDBJ whole genome shotgun (WGS) entry which is preliminary data.</text>
</comment>
<feature type="region of interest" description="Disordered" evidence="1">
    <location>
        <begin position="185"/>
        <end position="397"/>
    </location>
</feature>
<feature type="compositionally biased region" description="Basic residues" evidence="1">
    <location>
        <begin position="968"/>
        <end position="978"/>
    </location>
</feature>
<feature type="compositionally biased region" description="Basic and acidic residues" evidence="1">
    <location>
        <begin position="335"/>
        <end position="345"/>
    </location>
</feature>
<feature type="compositionally biased region" description="Low complexity" evidence="1">
    <location>
        <begin position="383"/>
        <end position="397"/>
    </location>
</feature>
<protein>
    <submittedName>
        <fullName evidence="2">Uncharacterized protein</fullName>
    </submittedName>
</protein>
<reference evidence="2" key="2">
    <citation type="submission" date="2023-05" db="EMBL/GenBank/DDBJ databases">
        <authorList>
            <person name="Fouks B."/>
        </authorList>
    </citation>
    <scope>NUCLEOTIDE SEQUENCE</scope>
    <source>
        <strain evidence="2">Stay&amp;Tobe</strain>
        <tissue evidence="2">Testes</tissue>
    </source>
</reference>
<accession>A0AAD8ESK2</accession>
<feature type="compositionally biased region" description="Basic and acidic residues" evidence="1">
    <location>
        <begin position="367"/>
        <end position="377"/>
    </location>
</feature>
<feature type="region of interest" description="Disordered" evidence="1">
    <location>
        <begin position="760"/>
        <end position="978"/>
    </location>
</feature>
<feature type="compositionally biased region" description="Basic and acidic residues" evidence="1">
    <location>
        <begin position="732"/>
        <end position="741"/>
    </location>
</feature>
<feature type="compositionally biased region" description="Polar residues" evidence="1">
    <location>
        <begin position="843"/>
        <end position="854"/>
    </location>
</feature>
<feature type="compositionally biased region" description="Low complexity" evidence="1">
    <location>
        <begin position="152"/>
        <end position="165"/>
    </location>
</feature>
<organism evidence="2 3">
    <name type="scientific">Diploptera punctata</name>
    <name type="common">Pacific beetle cockroach</name>
    <dbReference type="NCBI Taxonomy" id="6984"/>
    <lineage>
        <taxon>Eukaryota</taxon>
        <taxon>Metazoa</taxon>
        <taxon>Ecdysozoa</taxon>
        <taxon>Arthropoda</taxon>
        <taxon>Hexapoda</taxon>
        <taxon>Insecta</taxon>
        <taxon>Pterygota</taxon>
        <taxon>Neoptera</taxon>
        <taxon>Polyneoptera</taxon>
        <taxon>Dictyoptera</taxon>
        <taxon>Blattodea</taxon>
        <taxon>Blaberoidea</taxon>
        <taxon>Blaberidae</taxon>
        <taxon>Diplopterinae</taxon>
        <taxon>Diploptera</taxon>
    </lineage>
</organism>
<dbReference type="AlphaFoldDB" id="A0AAD8ESK2"/>
<feature type="non-terminal residue" evidence="2">
    <location>
        <position position="1"/>
    </location>
</feature>
<feature type="compositionally biased region" description="Low complexity" evidence="1">
    <location>
        <begin position="721"/>
        <end position="731"/>
    </location>
</feature>
<feature type="compositionally biased region" description="Basic and acidic residues" evidence="1">
    <location>
        <begin position="494"/>
        <end position="506"/>
    </location>
</feature>
<reference evidence="2" key="1">
    <citation type="journal article" date="2023" name="IScience">
        <title>Live-bearing cockroach genome reveals convergent evolutionary mechanisms linked to viviparity in insects and beyond.</title>
        <authorList>
            <person name="Fouks B."/>
            <person name="Harrison M.C."/>
            <person name="Mikhailova A.A."/>
            <person name="Marchal E."/>
            <person name="English S."/>
            <person name="Carruthers M."/>
            <person name="Jennings E.C."/>
            <person name="Chiamaka E.L."/>
            <person name="Frigard R.A."/>
            <person name="Pippel M."/>
            <person name="Attardo G.M."/>
            <person name="Benoit J.B."/>
            <person name="Bornberg-Bauer E."/>
            <person name="Tobe S.S."/>
        </authorList>
    </citation>
    <scope>NUCLEOTIDE SEQUENCE</scope>
    <source>
        <strain evidence="2">Stay&amp;Tobe</strain>
    </source>
</reference>
<gene>
    <name evidence="2" type="ORF">L9F63_000238</name>
</gene>
<evidence type="ECO:0000256" key="1">
    <source>
        <dbReference type="SAM" id="MobiDB-lite"/>
    </source>
</evidence>
<feature type="compositionally biased region" description="Basic and acidic residues" evidence="1">
    <location>
        <begin position="128"/>
        <end position="137"/>
    </location>
</feature>
<dbReference type="Proteomes" id="UP001233999">
    <property type="component" value="Unassembled WGS sequence"/>
</dbReference>
<evidence type="ECO:0000313" key="3">
    <source>
        <dbReference type="Proteomes" id="UP001233999"/>
    </source>
</evidence>
<feature type="compositionally biased region" description="Polar residues" evidence="1">
    <location>
        <begin position="270"/>
        <end position="290"/>
    </location>
</feature>
<sequence>RRTITHNLLQRFRNEGGDFLTSIETANSLKQQSSHLIPSTTVATKKSKATSRKAMDLQPNKLGSQVNRTSNMNKLANDVTSLHRKVNLPSGVNRITRTVEGYKSIVTENCVVKKPQHRDFPNHGTTKRKLESGEQRKASRNIVTVARVQSVSMTAARARSSPATSLPVGDLDMSEAKVKQRLLEDVSGGGSAGGGAESPSGGAGEQGNTQGEDSGIESMDALSEKSPNQGESPCRKEEKESECCQSSDSNKKNNAVPSTVPSVSAVNTVLTTSRDITNSSGENTVPSENSPKSDEKKMESGNSIESDIVVNASLVQKKKRREGMHGLSGNSGKSSMEDQEKDGKLKGNSGQISNDEHLTTSITNDNIHGEDMHRGESDTGCENASASISSVVSSSSNTSTAKIVAMKFVSSSSTSTSSSLATVSDTNISSPVKVLVSKVSSPSSASPATMVTSTSSILTTSVNSNEYQLHVSSLTCATVSSDEDVKKLGSLTSAEDRQSLDDRDKCPGSPTLQDPQPIRITPPLYTYSNPEKHREDTPSPAALDDDEIDLAPRNSSISRKEENVGNSRRRRKRKQDLLEERLETDESLCVEMGSGGNSDISSGHFLEGLSGEDHTYVARSSKTQHKSLLEQLLIEIPSDTETRRSSLNTRSTRSSQRSLSHTHSPDLKSTPKSSPAGQASKEDRSLSPRSTSKPSPTNISAQLSRGSNATTMTKRKRQESESSVASSIVAVEEQRPNKRKCSENAAELIKACMGLEDAPTKRIGLNPQHPDQKSSHAKTATTTVLKNRRGVTTSSTLVDVDSSDDEPLIEIVGKGRGITLDERASPRPKSRPNSRSRDEESTKSSTSNSAWNVRSNHRLGNISKHGNISVGTSSQQQQQQNQQRRSVRQTNPSISSNSGMKSSRNSPPPAIVNVSTSRQQLTSGGSNVNTRGGTSRVTNQDADNITRRKTRSGGAPIGSSSELDSVSSKRRRASRDGK</sequence>
<dbReference type="EMBL" id="JASPKZ010000007">
    <property type="protein sequence ID" value="KAJ9601630.1"/>
    <property type="molecule type" value="Genomic_DNA"/>
</dbReference>
<feature type="compositionally biased region" description="Low complexity" evidence="1">
    <location>
        <begin position="645"/>
        <end position="662"/>
    </location>
</feature>
<evidence type="ECO:0000313" key="2">
    <source>
        <dbReference type="EMBL" id="KAJ9601630.1"/>
    </source>
</evidence>
<feature type="compositionally biased region" description="Low complexity" evidence="1">
    <location>
        <begin position="791"/>
        <end position="800"/>
    </location>
</feature>
<feature type="compositionally biased region" description="Polar residues" evidence="1">
    <location>
        <begin position="687"/>
        <end position="712"/>
    </location>
</feature>
<feature type="compositionally biased region" description="Low complexity" evidence="1">
    <location>
        <begin position="873"/>
        <end position="905"/>
    </location>
</feature>
<feature type="compositionally biased region" description="Polar residues" evidence="1">
    <location>
        <begin position="913"/>
        <end position="943"/>
    </location>
</feature>
<feature type="compositionally biased region" description="Basic and acidic residues" evidence="1">
    <location>
        <begin position="233"/>
        <end position="242"/>
    </location>
</feature>
<feature type="compositionally biased region" description="Low complexity" evidence="1">
    <location>
        <begin position="243"/>
        <end position="269"/>
    </location>
</feature>
<feature type="region of interest" description="Disordered" evidence="1">
    <location>
        <begin position="489"/>
        <end position="608"/>
    </location>
</feature>
<name>A0AAD8ESK2_DIPPU</name>
<feature type="region of interest" description="Disordered" evidence="1">
    <location>
        <begin position="635"/>
        <end position="741"/>
    </location>
</feature>
<feature type="region of interest" description="Disordered" evidence="1">
    <location>
        <begin position="116"/>
        <end position="171"/>
    </location>
</feature>
<keyword evidence="3" id="KW-1185">Reference proteome</keyword>
<feature type="compositionally biased region" description="Gly residues" evidence="1">
    <location>
        <begin position="187"/>
        <end position="205"/>
    </location>
</feature>
<feature type="compositionally biased region" description="Polar residues" evidence="1">
    <location>
        <begin position="348"/>
        <end position="366"/>
    </location>
</feature>
<proteinExistence type="predicted"/>